<keyword evidence="4" id="KW-0805">Transcription regulation</keyword>
<dbReference type="InterPro" id="IPR011123">
    <property type="entry name" value="Y_Y_Y"/>
</dbReference>
<keyword evidence="7" id="KW-1133">Transmembrane helix</keyword>
<dbReference type="Gene3D" id="1.10.10.60">
    <property type="entry name" value="Homeodomain-like"/>
    <property type="match status" value="1"/>
</dbReference>
<sequence length="1352" mass="155502">MKCKKGLFKLLLAFSMLLHVQVSSAYNLHQYSNKNGLSNSAVLSICQEQNGMIWIGTCEGLNIFDGTSIHEYTPINRNQTLSGNLINKIIETEKGVIWVETPYGLDRLNTQEQTIQSFREFKDVRLAASQTNDVFILKENGSIYYYQKKEKQVKPLIIQALNPNHILGMTIDNNNRLWLFASNGNTQSYQIERSGDEIKLIPHTIFKNNIELRWAFSDKDQAFFIDDSLSLYEYNFQNQRLYYVFDLADEITKRGDISSIVKSQNDFYIGFKSSGLVKLTYLPDQKNKYQLENIAIQSGIFCLVKDKYQDIIWIGTDGQGLYMYFNDTFTITNTALDTPTYQVNHPVRALFYDEESTLWVGTKGGGILRFPNYIPHTQHSSPFERLFAGNTLLGNNSVYCFAPSRWKRIWIGTENGIDYYSYKEKKIRNFPVTASGKPVRYIHSINEINDSTLWIATVGEGIIKVSFSTDGTNPVVKEAKRIVMNEGRANSNYFFTSYQENDSTIWFGNRGYGAYRLNTLTEEITPYYMENAPSQTINDIFAIHKNSQGYWLGTSAGLLHYQSGKYQLYNDTDIFPSKTIHGILEDQQMNLWLSTNQGLVRFDPTKKNFQIYQQQGMLAVREFSDGAFFKDPCTGTLFFGGTNGFVTISINQYQPKLHSPAIQFTDLSIFGTEYNIHNFMDTHSQPEALTLNYNQNFFCISFNAIDFIHGNNYTYSYKIEELSNHWIKNGKSNQAIFSNLAPGKYTLLVKYKNNITGQESDIQSLIIHITPPWYMTGWAYTGYILLIINIAIWLIFLGIKRYRKKQNAILERLTLQKKEEIYESKLRFFTNITHEFCTPLTLIYGPCEKILSHANTDPYIQKYGQIILQNAKKLNELILELIEFRRLETGHKQLSIIRLSASENIQNMAASFNELAESRNINYQLKIAQNIDWNSDLSCLNKIVNNLLSNAFKYTPDNGSIVIELKVEQEQLYISVSNSGKGIAKENLDKIFDRYKILDNFETSSIYSRSGLGLAICHSMTKLLSGNIEVTSIPNEITTFTVTLPNLPLSEEHVEYQPNDLTQNPAFESLSVPGQASLPFDANKQTVMIIDDDTSMLWFISELFADTYNVLSFNNAEDALKQLEIKQPDLIISDVMMPDIDGILFTQKVKENKVWCHIPLILLSARHQSEEQIKGIEAGAEAYITKPFNSNYLKKIVQRLIQREEDLKNYYSSIASSFQLDDGRFLHKEDKQFFDNMMEIINSNIANPNLSVETLSSELKCGVRQFYRKLKQITDKTPADIIREYRLETAKQLLFSSNFSIDEIMDKTGFNNRSTFYKLFSQKFGLPPRQYREENKNQFKEKIQDKNKSQGG</sequence>
<dbReference type="PROSITE" id="PS50110">
    <property type="entry name" value="RESPONSE_REGULATORY"/>
    <property type="match status" value="1"/>
</dbReference>
<keyword evidence="5" id="KW-0804">Transcription</keyword>
<evidence type="ECO:0000259" key="9">
    <source>
        <dbReference type="PROSITE" id="PS01124"/>
    </source>
</evidence>
<dbReference type="RefSeq" id="WP_322019344.1">
    <property type="nucleotide sequence ID" value="NZ_JARZAK010000003.1"/>
</dbReference>
<dbReference type="SUPFAM" id="SSF47384">
    <property type="entry name" value="Homodimeric domain of signal transducing histidine kinase"/>
    <property type="match status" value="1"/>
</dbReference>
<feature type="modified residue" description="4-aspartylphosphate" evidence="6">
    <location>
        <position position="1134"/>
    </location>
</feature>
<evidence type="ECO:0000313" key="12">
    <source>
        <dbReference type="EMBL" id="MDY7257455.1"/>
    </source>
</evidence>
<organism evidence="12 13">
    <name type="scientific">Bacteroides vicugnae</name>
    <dbReference type="NCBI Taxonomy" id="3037989"/>
    <lineage>
        <taxon>Bacteria</taxon>
        <taxon>Pseudomonadati</taxon>
        <taxon>Bacteroidota</taxon>
        <taxon>Bacteroidia</taxon>
        <taxon>Bacteroidales</taxon>
        <taxon>Bacteroidaceae</taxon>
        <taxon>Bacteroides</taxon>
    </lineage>
</organism>
<dbReference type="SMART" id="SM00342">
    <property type="entry name" value="HTH_ARAC"/>
    <property type="match status" value="1"/>
</dbReference>
<dbReference type="Pfam" id="PF12833">
    <property type="entry name" value="HTH_18"/>
    <property type="match status" value="1"/>
</dbReference>
<dbReference type="SUPFAM" id="SSF55874">
    <property type="entry name" value="ATPase domain of HSP90 chaperone/DNA topoisomerase II/histidine kinase"/>
    <property type="match status" value="1"/>
</dbReference>
<comment type="catalytic activity">
    <reaction evidence="1">
        <text>ATP + protein L-histidine = ADP + protein N-phospho-L-histidine.</text>
        <dbReference type="EC" id="2.7.13.3"/>
    </reaction>
</comment>
<feature type="transmembrane region" description="Helical" evidence="7">
    <location>
        <begin position="778"/>
        <end position="799"/>
    </location>
</feature>
<dbReference type="Pfam" id="PF00512">
    <property type="entry name" value="HisKA"/>
    <property type="match status" value="1"/>
</dbReference>
<accession>A0ABU5HN72</accession>
<gene>
    <name evidence="12" type="ORF">QHG74_06975</name>
</gene>
<feature type="domain" description="HTH araC/xylS-type" evidence="9">
    <location>
        <begin position="1235"/>
        <end position="1334"/>
    </location>
</feature>
<feature type="domain" description="Histidine kinase" evidence="10">
    <location>
        <begin position="831"/>
        <end position="1048"/>
    </location>
</feature>
<proteinExistence type="predicted"/>
<dbReference type="PANTHER" id="PTHR43547">
    <property type="entry name" value="TWO-COMPONENT HISTIDINE KINASE"/>
    <property type="match status" value="1"/>
</dbReference>
<dbReference type="InterPro" id="IPR001789">
    <property type="entry name" value="Sig_transdc_resp-reg_receiver"/>
</dbReference>
<keyword evidence="7" id="KW-0812">Transmembrane</keyword>
<dbReference type="Pfam" id="PF02518">
    <property type="entry name" value="HATPase_c"/>
    <property type="match status" value="1"/>
</dbReference>
<name>A0ABU5HN72_9BACE</name>
<dbReference type="InterPro" id="IPR004358">
    <property type="entry name" value="Sig_transdc_His_kin-like_C"/>
</dbReference>
<dbReference type="InterPro" id="IPR005467">
    <property type="entry name" value="His_kinase_dom"/>
</dbReference>
<dbReference type="Pfam" id="PF00072">
    <property type="entry name" value="Response_reg"/>
    <property type="match status" value="1"/>
</dbReference>
<dbReference type="InterPro" id="IPR011110">
    <property type="entry name" value="Reg_prop"/>
</dbReference>
<dbReference type="CDD" id="cd00156">
    <property type="entry name" value="REC"/>
    <property type="match status" value="1"/>
</dbReference>
<feature type="domain" description="Response regulatory" evidence="11">
    <location>
        <begin position="1086"/>
        <end position="1201"/>
    </location>
</feature>
<dbReference type="SMART" id="SM00387">
    <property type="entry name" value="HATPase_c"/>
    <property type="match status" value="1"/>
</dbReference>
<comment type="caution">
    <text evidence="12">The sequence shown here is derived from an EMBL/GenBank/DDBJ whole genome shotgun (WGS) entry which is preliminary data.</text>
</comment>
<dbReference type="InterPro" id="IPR036890">
    <property type="entry name" value="HATPase_C_sf"/>
</dbReference>
<dbReference type="SUPFAM" id="SSF46689">
    <property type="entry name" value="Homeodomain-like"/>
    <property type="match status" value="1"/>
</dbReference>
<evidence type="ECO:0000256" key="2">
    <source>
        <dbReference type="ARBA" id="ARBA00012438"/>
    </source>
</evidence>
<dbReference type="InterPro" id="IPR011006">
    <property type="entry name" value="CheY-like_superfamily"/>
</dbReference>
<dbReference type="Gene3D" id="3.40.50.2300">
    <property type="match status" value="1"/>
</dbReference>
<dbReference type="InterPro" id="IPR009057">
    <property type="entry name" value="Homeodomain-like_sf"/>
</dbReference>
<dbReference type="PANTHER" id="PTHR43547:SF2">
    <property type="entry name" value="HYBRID SIGNAL TRANSDUCTION HISTIDINE KINASE C"/>
    <property type="match status" value="1"/>
</dbReference>
<dbReference type="Gene3D" id="3.30.565.10">
    <property type="entry name" value="Histidine kinase-like ATPase, C-terminal domain"/>
    <property type="match status" value="1"/>
</dbReference>
<dbReference type="InterPro" id="IPR003594">
    <property type="entry name" value="HATPase_dom"/>
</dbReference>
<dbReference type="InterPro" id="IPR013783">
    <property type="entry name" value="Ig-like_fold"/>
</dbReference>
<dbReference type="SMART" id="SM00448">
    <property type="entry name" value="REC"/>
    <property type="match status" value="1"/>
</dbReference>
<feature type="signal peptide" evidence="8">
    <location>
        <begin position="1"/>
        <end position="25"/>
    </location>
</feature>
<dbReference type="SMART" id="SM00388">
    <property type="entry name" value="HisKA"/>
    <property type="match status" value="1"/>
</dbReference>
<evidence type="ECO:0000313" key="13">
    <source>
        <dbReference type="Proteomes" id="UP001292913"/>
    </source>
</evidence>
<evidence type="ECO:0000256" key="5">
    <source>
        <dbReference type="ARBA" id="ARBA00023163"/>
    </source>
</evidence>
<dbReference type="EMBL" id="JARZAK010000003">
    <property type="protein sequence ID" value="MDY7257455.1"/>
    <property type="molecule type" value="Genomic_DNA"/>
</dbReference>
<protein>
    <recommendedName>
        <fullName evidence="2">histidine kinase</fullName>
        <ecNumber evidence="2">2.7.13.3</ecNumber>
    </recommendedName>
</protein>
<evidence type="ECO:0000256" key="4">
    <source>
        <dbReference type="ARBA" id="ARBA00023015"/>
    </source>
</evidence>
<keyword evidence="13" id="KW-1185">Reference proteome</keyword>
<dbReference type="CDD" id="cd00082">
    <property type="entry name" value="HisKA"/>
    <property type="match status" value="1"/>
</dbReference>
<dbReference type="Gene3D" id="1.10.287.130">
    <property type="match status" value="1"/>
</dbReference>
<dbReference type="PRINTS" id="PR00344">
    <property type="entry name" value="BCTRLSENSOR"/>
</dbReference>
<keyword evidence="3 6" id="KW-0597">Phosphoprotein</keyword>
<keyword evidence="7" id="KW-0472">Membrane</keyword>
<dbReference type="InterPro" id="IPR003661">
    <property type="entry name" value="HisK_dim/P_dom"/>
</dbReference>
<evidence type="ECO:0000256" key="8">
    <source>
        <dbReference type="SAM" id="SignalP"/>
    </source>
</evidence>
<evidence type="ECO:0000256" key="1">
    <source>
        <dbReference type="ARBA" id="ARBA00000085"/>
    </source>
</evidence>
<evidence type="ECO:0000259" key="11">
    <source>
        <dbReference type="PROSITE" id="PS50110"/>
    </source>
</evidence>
<dbReference type="Proteomes" id="UP001292913">
    <property type="component" value="Unassembled WGS sequence"/>
</dbReference>
<dbReference type="PROSITE" id="PS01124">
    <property type="entry name" value="HTH_ARAC_FAMILY_2"/>
    <property type="match status" value="1"/>
</dbReference>
<evidence type="ECO:0000256" key="7">
    <source>
        <dbReference type="SAM" id="Phobius"/>
    </source>
</evidence>
<reference evidence="12 13" key="1">
    <citation type="submission" date="2023-04" db="EMBL/GenBank/DDBJ databases">
        <title>Bacteroides pacosi sp. nov., isolated from the fecal material of an alpaca.</title>
        <authorList>
            <person name="Miller S."/>
            <person name="Hendry M."/>
            <person name="King J."/>
            <person name="Sankaranarayanan K."/>
            <person name="Lawson P.A."/>
        </authorList>
    </citation>
    <scope>NUCLEOTIDE SEQUENCE [LARGE SCALE GENOMIC DNA]</scope>
    <source>
        <strain evidence="12 13">A2-P53</strain>
    </source>
</reference>
<dbReference type="Gene3D" id="2.60.40.10">
    <property type="entry name" value="Immunoglobulins"/>
    <property type="match status" value="1"/>
</dbReference>
<dbReference type="InterPro" id="IPR018060">
    <property type="entry name" value="HTH_AraC"/>
</dbReference>
<evidence type="ECO:0000256" key="3">
    <source>
        <dbReference type="ARBA" id="ARBA00022553"/>
    </source>
</evidence>
<dbReference type="Pfam" id="PF07494">
    <property type="entry name" value="Reg_prop"/>
    <property type="match status" value="1"/>
</dbReference>
<dbReference type="EC" id="2.7.13.3" evidence="2"/>
<dbReference type="Gene3D" id="2.130.10.10">
    <property type="entry name" value="YVTN repeat-like/Quinoprotein amine dehydrogenase"/>
    <property type="match status" value="2"/>
</dbReference>
<keyword evidence="8" id="KW-0732">Signal</keyword>
<dbReference type="SUPFAM" id="SSF63829">
    <property type="entry name" value="Calcium-dependent phosphotriesterase"/>
    <property type="match status" value="2"/>
</dbReference>
<dbReference type="InterPro" id="IPR036097">
    <property type="entry name" value="HisK_dim/P_sf"/>
</dbReference>
<evidence type="ECO:0000256" key="6">
    <source>
        <dbReference type="PROSITE-ProRule" id="PRU00169"/>
    </source>
</evidence>
<dbReference type="InterPro" id="IPR015943">
    <property type="entry name" value="WD40/YVTN_repeat-like_dom_sf"/>
</dbReference>
<dbReference type="PROSITE" id="PS50109">
    <property type="entry name" value="HIS_KIN"/>
    <property type="match status" value="1"/>
</dbReference>
<dbReference type="SUPFAM" id="SSF52172">
    <property type="entry name" value="CheY-like"/>
    <property type="match status" value="1"/>
</dbReference>
<dbReference type="Pfam" id="PF07495">
    <property type="entry name" value="Y_Y_Y"/>
    <property type="match status" value="1"/>
</dbReference>
<evidence type="ECO:0000259" key="10">
    <source>
        <dbReference type="PROSITE" id="PS50109"/>
    </source>
</evidence>
<feature type="chain" id="PRO_5046747343" description="histidine kinase" evidence="8">
    <location>
        <begin position="26"/>
        <end position="1352"/>
    </location>
</feature>